<proteinExistence type="predicted"/>
<accession>A0ABR4IFF6</accession>
<keyword evidence="1" id="KW-0812">Transmembrane</keyword>
<keyword evidence="1" id="KW-0472">Membrane</keyword>
<sequence>MFLPFNKASLTAYGVLLRRMLILIPIYNMYGVGKCDSSQRNRLRNVYGEESARGTSKRLRSPGSVESGCDGFFLGSRFYLGDCCVSDSRSIQGLSLSLERP</sequence>
<keyword evidence="3" id="KW-1185">Reference proteome</keyword>
<protein>
    <submittedName>
        <fullName evidence="2">Uncharacterized protein</fullName>
    </submittedName>
</protein>
<organism evidence="2 3">
    <name type="scientific">Aspergillus cavernicola</name>
    <dbReference type="NCBI Taxonomy" id="176166"/>
    <lineage>
        <taxon>Eukaryota</taxon>
        <taxon>Fungi</taxon>
        <taxon>Dikarya</taxon>
        <taxon>Ascomycota</taxon>
        <taxon>Pezizomycotina</taxon>
        <taxon>Eurotiomycetes</taxon>
        <taxon>Eurotiomycetidae</taxon>
        <taxon>Eurotiales</taxon>
        <taxon>Aspergillaceae</taxon>
        <taxon>Aspergillus</taxon>
        <taxon>Aspergillus subgen. Nidulantes</taxon>
    </lineage>
</organism>
<dbReference type="Proteomes" id="UP001610335">
    <property type="component" value="Unassembled WGS sequence"/>
</dbReference>
<reference evidence="2 3" key="1">
    <citation type="submission" date="2024-07" db="EMBL/GenBank/DDBJ databases">
        <title>Section-level genome sequencing and comparative genomics of Aspergillus sections Usti and Cavernicolus.</title>
        <authorList>
            <consortium name="Lawrence Berkeley National Laboratory"/>
            <person name="Nybo J.L."/>
            <person name="Vesth T.C."/>
            <person name="Theobald S."/>
            <person name="Frisvad J.C."/>
            <person name="Larsen T.O."/>
            <person name="Kjaerboelling I."/>
            <person name="Rothschild-Mancinelli K."/>
            <person name="Lyhne E.K."/>
            <person name="Kogle M.E."/>
            <person name="Barry K."/>
            <person name="Clum A."/>
            <person name="Na H."/>
            <person name="Ledsgaard L."/>
            <person name="Lin J."/>
            <person name="Lipzen A."/>
            <person name="Kuo A."/>
            <person name="Riley R."/>
            <person name="Mondo S."/>
            <person name="LaButti K."/>
            <person name="Haridas S."/>
            <person name="Pangalinan J."/>
            <person name="Salamov A.A."/>
            <person name="Simmons B.A."/>
            <person name="Magnuson J.K."/>
            <person name="Chen J."/>
            <person name="Drula E."/>
            <person name="Henrissat B."/>
            <person name="Wiebenga A."/>
            <person name="Lubbers R.J."/>
            <person name="Gomes A.C."/>
            <person name="Makela M.R."/>
            <person name="Stajich J."/>
            <person name="Grigoriev I.V."/>
            <person name="Mortensen U.H."/>
            <person name="De vries R.P."/>
            <person name="Baker S.E."/>
            <person name="Andersen M.R."/>
        </authorList>
    </citation>
    <scope>NUCLEOTIDE SEQUENCE [LARGE SCALE GENOMIC DNA]</scope>
    <source>
        <strain evidence="2 3">CBS 600.67</strain>
    </source>
</reference>
<name>A0ABR4IFF6_9EURO</name>
<gene>
    <name evidence="2" type="ORF">BDW59DRAFT_145264</name>
</gene>
<feature type="transmembrane region" description="Helical" evidence="1">
    <location>
        <begin position="12"/>
        <end position="32"/>
    </location>
</feature>
<comment type="caution">
    <text evidence="2">The sequence shown here is derived from an EMBL/GenBank/DDBJ whole genome shotgun (WGS) entry which is preliminary data.</text>
</comment>
<evidence type="ECO:0000256" key="1">
    <source>
        <dbReference type="SAM" id="Phobius"/>
    </source>
</evidence>
<keyword evidence="1" id="KW-1133">Transmembrane helix</keyword>
<evidence type="ECO:0000313" key="2">
    <source>
        <dbReference type="EMBL" id="KAL2826500.1"/>
    </source>
</evidence>
<dbReference type="EMBL" id="JBFXLS010000030">
    <property type="protein sequence ID" value="KAL2826500.1"/>
    <property type="molecule type" value="Genomic_DNA"/>
</dbReference>
<evidence type="ECO:0000313" key="3">
    <source>
        <dbReference type="Proteomes" id="UP001610335"/>
    </source>
</evidence>